<dbReference type="Gene3D" id="3.40.30.10">
    <property type="entry name" value="Glutaredoxin"/>
    <property type="match status" value="1"/>
</dbReference>
<dbReference type="AlphaFoldDB" id="A0A3E2BK77"/>
<sequence>MRPAMKRIKKFKNVEELKKAIEQQEAARQQEKKKRVIVVSSGTCGQARGSLKVIEALKKALREEGLKDQVAIRITGCHGFCEAEPNLIIYPDRIFYQKLTPPDVRTIVKETLVEGRVVEKFLHRDPLTKERAWYENEIPFYQKQKRIVLGDNVFVDPTSLLEYLAIGGFRPFIKVLTRMKPEEIIQTVKQSGLRGRGGAGFPTGLKWEATRRAPGDIKYIICNGDEGDPGAYMDRSVLEGNPYRVLEGMMIGALAIGAREGYLYVRDEYPLAVRHVTLALEQLYKAGLLGEKILGTDFSLDLHLAKGAGAFVCGEETALIASIEGRVGEPRQRPPFPAQKGLWRKPTCINNVETWANIPLIMLNGADWFSSIGTSGSKGTKIFSLVGKINNTGLVEVPMGITLREIIYDIGGGIPEGKAFKAVQTGGPSGGCLPASMLDQIIDYESLTAAGSIMGSGGMIVMDEKTCMVDVAKYFLNFLRDESCGKCISCREGTQRMWEIVRDITEGLGQPGDLELLEELALATKEASMCGLGQTAANPVLSTLRYFRDEYEAHIYEKRCPAGVCKNLIRYAVIPEKCTGCEACKRACPTGAIQGTRKDVHLILYDKCIKCGACLEACRFEAIEAQREEAITIVREVKP</sequence>
<gene>
    <name evidence="7" type="ORF">OP8BY_0607</name>
</gene>
<dbReference type="Gene3D" id="3.40.50.11540">
    <property type="entry name" value="NADH-ubiquinone oxidoreductase 51kDa subunit"/>
    <property type="match status" value="1"/>
</dbReference>
<dbReference type="SUPFAM" id="SSF142019">
    <property type="entry name" value="Nqo1 FMN-binding domain-like"/>
    <property type="match status" value="1"/>
</dbReference>
<name>A0A3E2BK77_9BACT</name>
<dbReference type="SUPFAM" id="SSF54862">
    <property type="entry name" value="4Fe-4S ferredoxins"/>
    <property type="match status" value="1"/>
</dbReference>
<evidence type="ECO:0000256" key="1">
    <source>
        <dbReference type="ARBA" id="ARBA00007523"/>
    </source>
</evidence>
<dbReference type="CDD" id="cd02980">
    <property type="entry name" value="TRX_Fd_family"/>
    <property type="match status" value="1"/>
</dbReference>
<dbReference type="EMBL" id="QUAH01000012">
    <property type="protein sequence ID" value="RFT15143.1"/>
    <property type="molecule type" value="Genomic_DNA"/>
</dbReference>
<dbReference type="InterPro" id="IPR036249">
    <property type="entry name" value="Thioredoxin-like_sf"/>
</dbReference>
<keyword evidence="4" id="KW-0408">Iron</keyword>
<dbReference type="Pfam" id="PF10531">
    <property type="entry name" value="SLBB"/>
    <property type="match status" value="1"/>
</dbReference>
<dbReference type="Pfam" id="PF13237">
    <property type="entry name" value="Fer4_10"/>
    <property type="match status" value="1"/>
</dbReference>
<dbReference type="Gene3D" id="1.20.1440.230">
    <property type="entry name" value="NADH-ubiquinone oxidoreductase 51kDa subunit, iron-sulphur binding domain"/>
    <property type="match status" value="1"/>
</dbReference>
<dbReference type="GO" id="GO:0046872">
    <property type="term" value="F:metal ion binding"/>
    <property type="evidence" value="ECO:0007669"/>
    <property type="project" value="UniProtKB-KW"/>
</dbReference>
<evidence type="ECO:0000256" key="4">
    <source>
        <dbReference type="ARBA" id="ARBA00023004"/>
    </source>
</evidence>
<keyword evidence="5" id="KW-0411">Iron-sulfur</keyword>
<dbReference type="PROSITE" id="PS51379">
    <property type="entry name" value="4FE4S_FER_2"/>
    <property type="match status" value="2"/>
</dbReference>
<dbReference type="PANTHER" id="PTHR43578:SF3">
    <property type="entry name" value="NADH-QUINONE OXIDOREDUCTASE SUBUNIT F"/>
    <property type="match status" value="1"/>
</dbReference>
<dbReference type="PANTHER" id="PTHR43578">
    <property type="entry name" value="NADH-QUINONE OXIDOREDUCTASE SUBUNIT F"/>
    <property type="match status" value="1"/>
</dbReference>
<evidence type="ECO:0000313" key="7">
    <source>
        <dbReference type="EMBL" id="RFT15143.1"/>
    </source>
</evidence>
<comment type="caution">
    <text evidence="7">The sequence shown here is derived from an EMBL/GenBank/DDBJ whole genome shotgun (WGS) entry which is preliminary data.</text>
</comment>
<reference evidence="7 8" key="1">
    <citation type="submission" date="2018-08" db="EMBL/GenBank/DDBJ databases">
        <title>Genome analysis of the thermophilic bacterium of the candidate phylum Aminicenantes from deep subsurface aquifer revealed its physiology and ecological role.</title>
        <authorList>
            <person name="Kadnikov V.V."/>
            <person name="Mardanov A.V."/>
            <person name="Beletsky A.V."/>
            <person name="Karnachuk O.V."/>
            <person name="Ravin N.V."/>
        </authorList>
    </citation>
    <scope>NUCLEOTIDE SEQUENCE [LARGE SCALE GENOMIC DNA]</scope>
    <source>
        <strain evidence="7">BY38</strain>
    </source>
</reference>
<accession>A0A3E2BK77</accession>
<dbReference type="Pfam" id="PF10589">
    <property type="entry name" value="NADH_4Fe-4S"/>
    <property type="match status" value="1"/>
</dbReference>
<dbReference type="InterPro" id="IPR037225">
    <property type="entry name" value="Nuo51_FMN-bd_sf"/>
</dbReference>
<dbReference type="SUPFAM" id="SSF52833">
    <property type="entry name" value="Thioredoxin-like"/>
    <property type="match status" value="1"/>
</dbReference>
<protein>
    <submittedName>
        <fullName evidence="7">NADH-quinone oxidoreductase subunit NuoF</fullName>
    </submittedName>
</protein>
<dbReference type="Gene3D" id="3.10.20.600">
    <property type="match status" value="1"/>
</dbReference>
<dbReference type="GO" id="GO:0051539">
    <property type="term" value="F:4 iron, 4 sulfur cluster binding"/>
    <property type="evidence" value="ECO:0007669"/>
    <property type="project" value="UniProtKB-KW"/>
</dbReference>
<dbReference type="PROSITE" id="PS00198">
    <property type="entry name" value="4FE4S_FER_1"/>
    <property type="match status" value="1"/>
</dbReference>
<feature type="domain" description="4Fe-4S ferredoxin-type" evidence="6">
    <location>
        <begin position="569"/>
        <end position="598"/>
    </location>
</feature>
<dbReference type="InterPro" id="IPR017896">
    <property type="entry name" value="4Fe4S_Fe-S-bd"/>
</dbReference>
<dbReference type="FunFam" id="1.20.1440.230:FF:000001">
    <property type="entry name" value="Mitochondrial NADH dehydrogenase flavoprotein 1"/>
    <property type="match status" value="1"/>
</dbReference>
<dbReference type="Gene3D" id="6.10.250.1450">
    <property type="match status" value="1"/>
</dbReference>
<dbReference type="SUPFAM" id="SSF140490">
    <property type="entry name" value="Nqo1C-terminal domain-like"/>
    <property type="match status" value="1"/>
</dbReference>
<evidence type="ECO:0000256" key="5">
    <source>
        <dbReference type="ARBA" id="ARBA00023014"/>
    </source>
</evidence>
<keyword evidence="2" id="KW-0004">4Fe-4S</keyword>
<dbReference type="FunFam" id="3.40.50.11540:FF:000001">
    <property type="entry name" value="NADH dehydrogenase [ubiquinone] flavoprotein 1, mitochondrial"/>
    <property type="match status" value="1"/>
</dbReference>
<comment type="similarity">
    <text evidence="1">Belongs to the complex I 51 kDa subunit family.</text>
</comment>
<feature type="domain" description="4Fe-4S ferredoxin-type" evidence="6">
    <location>
        <begin position="599"/>
        <end position="628"/>
    </location>
</feature>
<organism evidence="7 8">
    <name type="scientific">Candidatus Saccharicenans subterraneus</name>
    <dbReference type="NCBI Taxonomy" id="2508984"/>
    <lineage>
        <taxon>Bacteria</taxon>
        <taxon>Candidatus Aminicenantota</taxon>
        <taxon>Candidatus Aminicenantia</taxon>
        <taxon>Candidatus Aminicenantales</taxon>
        <taxon>Candidatus Saccharicenantaceae</taxon>
        <taxon>Candidatus Saccharicenans</taxon>
    </lineage>
</organism>
<dbReference type="InterPro" id="IPR037207">
    <property type="entry name" value="Nuop51_4Fe4S-bd_sf"/>
</dbReference>
<dbReference type="InterPro" id="IPR019554">
    <property type="entry name" value="Soluble_ligand-bd"/>
</dbReference>
<dbReference type="SMART" id="SM00928">
    <property type="entry name" value="NADH_4Fe-4S"/>
    <property type="match status" value="1"/>
</dbReference>
<dbReference type="InterPro" id="IPR017900">
    <property type="entry name" value="4Fe4S_Fe_S_CS"/>
</dbReference>
<dbReference type="SUPFAM" id="SSF142984">
    <property type="entry name" value="Nqo1 middle domain-like"/>
    <property type="match status" value="1"/>
</dbReference>
<proteinExistence type="inferred from homology"/>
<evidence type="ECO:0000259" key="6">
    <source>
        <dbReference type="PROSITE" id="PS51379"/>
    </source>
</evidence>
<dbReference type="InterPro" id="IPR019575">
    <property type="entry name" value="Nuop51_4Fe4S-bd"/>
</dbReference>
<evidence type="ECO:0000256" key="2">
    <source>
        <dbReference type="ARBA" id="ARBA00022485"/>
    </source>
</evidence>
<dbReference type="Gene3D" id="3.30.70.20">
    <property type="match status" value="1"/>
</dbReference>
<dbReference type="Proteomes" id="UP000257323">
    <property type="component" value="Unassembled WGS sequence"/>
</dbReference>
<evidence type="ECO:0000313" key="8">
    <source>
        <dbReference type="Proteomes" id="UP000257323"/>
    </source>
</evidence>
<dbReference type="InterPro" id="IPR011538">
    <property type="entry name" value="Nuo51_FMN-bd"/>
</dbReference>
<evidence type="ECO:0000256" key="3">
    <source>
        <dbReference type="ARBA" id="ARBA00022723"/>
    </source>
</evidence>
<dbReference type="Pfam" id="PF01512">
    <property type="entry name" value="Complex1_51K"/>
    <property type="match status" value="1"/>
</dbReference>
<keyword evidence="3" id="KW-0479">Metal-binding</keyword>